<feature type="transmembrane region" description="Helical" evidence="1">
    <location>
        <begin position="64"/>
        <end position="85"/>
    </location>
</feature>
<dbReference type="RefSeq" id="WP_042306465.1">
    <property type="nucleotide sequence ID" value="NZ_CP026112.1"/>
</dbReference>
<feature type="transmembrane region" description="Helical" evidence="1">
    <location>
        <begin position="13"/>
        <end position="32"/>
    </location>
</feature>
<organism evidence="2 3">
    <name type="scientific">Paraburkholderia terrae</name>
    <dbReference type="NCBI Taxonomy" id="311230"/>
    <lineage>
        <taxon>Bacteria</taxon>
        <taxon>Pseudomonadati</taxon>
        <taxon>Pseudomonadota</taxon>
        <taxon>Betaproteobacteria</taxon>
        <taxon>Burkholderiales</taxon>
        <taxon>Burkholderiaceae</taxon>
        <taxon>Paraburkholderia</taxon>
    </lineage>
</organism>
<evidence type="ECO:0000313" key="2">
    <source>
        <dbReference type="EMBL" id="AUT63021.1"/>
    </source>
</evidence>
<evidence type="ECO:0000313" key="3">
    <source>
        <dbReference type="Proteomes" id="UP000243502"/>
    </source>
</evidence>
<keyword evidence="1" id="KW-1133">Transmembrane helix</keyword>
<dbReference type="OrthoDB" id="9808598at2"/>
<dbReference type="AlphaFoldDB" id="A0A2I8EUT2"/>
<feature type="transmembrane region" description="Helical" evidence="1">
    <location>
        <begin position="39"/>
        <end position="58"/>
    </location>
</feature>
<reference evidence="2 3" key="1">
    <citation type="submission" date="2018-01" db="EMBL/GenBank/DDBJ databases">
        <title>Species boundaries and ecological features among Paraburkholderia terrae DSMZ17804T, P. hospita DSMZ17164T and P. caribensis DSMZ13236T.</title>
        <authorList>
            <person name="Pratama A.A."/>
        </authorList>
    </citation>
    <scope>NUCLEOTIDE SEQUENCE [LARGE SCALE GENOMIC DNA]</scope>
    <source>
        <strain evidence="2 3">DSM 17804</strain>
    </source>
</reference>
<keyword evidence="1" id="KW-0472">Membrane</keyword>
<evidence type="ECO:0000256" key="1">
    <source>
        <dbReference type="SAM" id="Phobius"/>
    </source>
</evidence>
<dbReference type="KEGG" id="pter:C2L65_26025"/>
<dbReference type="Proteomes" id="UP000243502">
    <property type="component" value="Chromosome 2"/>
</dbReference>
<keyword evidence="1" id="KW-0812">Transmembrane</keyword>
<accession>A0A2I8EUT2</accession>
<proteinExistence type="predicted"/>
<dbReference type="EMBL" id="CP026112">
    <property type="protein sequence ID" value="AUT63021.1"/>
    <property type="molecule type" value="Genomic_DNA"/>
</dbReference>
<gene>
    <name evidence="2" type="ORF">C2L65_26025</name>
</gene>
<protein>
    <submittedName>
        <fullName evidence="2">Uncharacterized protein</fullName>
    </submittedName>
</protein>
<sequence length="98" mass="10973">MAKREATHSRRPLHPYLVLVAAVLLPGAGQVINGMPTRALIMMFFMLSLGFVTMQLAAPERSFAGRHAGGLFVYAIAVMDAYFIARFRWEMFRNRAVA</sequence>
<name>A0A2I8EUT2_9BURK</name>